<protein>
    <recommendedName>
        <fullName evidence="3">Phage integrase family protein</fullName>
    </recommendedName>
</protein>
<comment type="caution">
    <text evidence="1">The sequence shown here is derived from an EMBL/GenBank/DDBJ whole genome shotgun (WGS) entry which is preliminary data.</text>
</comment>
<dbReference type="OrthoDB" id="9805859at2"/>
<accession>A0A327YX01</accession>
<sequence length="61" mass="6481">MLDHLRRLTAAAELPAIRVHDLRHKNVATTIDLYGHLTRDAADDGVTATCAALDAADAMAA</sequence>
<evidence type="ECO:0008006" key="3">
    <source>
        <dbReference type="Google" id="ProtNLM"/>
    </source>
</evidence>
<evidence type="ECO:0000313" key="1">
    <source>
        <dbReference type="EMBL" id="RAK26071.1"/>
    </source>
</evidence>
<dbReference type="Proteomes" id="UP000249341">
    <property type="component" value="Unassembled WGS sequence"/>
</dbReference>
<name>A0A327YX01_9ACTN</name>
<proteinExistence type="predicted"/>
<reference evidence="1 2" key="1">
    <citation type="submission" date="2018-06" db="EMBL/GenBank/DDBJ databases">
        <title>Genomic Encyclopedia of Type Strains, Phase III (KMG-III): the genomes of soil and plant-associated and newly described type strains.</title>
        <authorList>
            <person name="Whitman W."/>
        </authorList>
    </citation>
    <scope>NUCLEOTIDE SEQUENCE [LARGE SCALE GENOMIC DNA]</scope>
    <source>
        <strain evidence="1 2">CGMCC 4.7090</strain>
    </source>
</reference>
<dbReference type="RefSeq" id="WP_111654904.1">
    <property type="nucleotide sequence ID" value="NZ_JACHWI010000002.1"/>
</dbReference>
<dbReference type="AlphaFoldDB" id="A0A327YX01"/>
<evidence type="ECO:0000313" key="2">
    <source>
        <dbReference type="Proteomes" id="UP000249341"/>
    </source>
</evidence>
<gene>
    <name evidence="1" type="ORF">B0I29_129107</name>
</gene>
<dbReference type="EMBL" id="QLMJ01000029">
    <property type="protein sequence ID" value="RAK26071.1"/>
    <property type="molecule type" value="Genomic_DNA"/>
</dbReference>
<keyword evidence="2" id="KW-1185">Reference proteome</keyword>
<organism evidence="1 2">
    <name type="scientific">Actinoplanes lutulentus</name>
    <dbReference type="NCBI Taxonomy" id="1287878"/>
    <lineage>
        <taxon>Bacteria</taxon>
        <taxon>Bacillati</taxon>
        <taxon>Actinomycetota</taxon>
        <taxon>Actinomycetes</taxon>
        <taxon>Micromonosporales</taxon>
        <taxon>Micromonosporaceae</taxon>
        <taxon>Actinoplanes</taxon>
    </lineage>
</organism>